<evidence type="ECO:0000313" key="2">
    <source>
        <dbReference type="EMBL" id="KAF2843932.1"/>
    </source>
</evidence>
<evidence type="ECO:0000256" key="1">
    <source>
        <dbReference type="SAM" id="MobiDB-lite"/>
    </source>
</evidence>
<protein>
    <submittedName>
        <fullName evidence="2">Uncharacterized protein</fullName>
    </submittedName>
</protein>
<sequence>MNTNQPTNPLEPEVILKKFRKPTIRQPLGVLSEGGDLNRRKITHLVDQVVPPRSQGSNSLKAVILRLQAAKEIAEYENDGLRAALHVHQKPRNVQQPPLDLQQRKEYYGGAVWWSPRKLREARFRQMVKEKEKEKEQELLSKIELKEAREQSRLYVLKMKMAAKEARDNAKKKREEEKVVKAAGREAQKRDRDSRKAVKVAQSGKRKVSKPAAKPQPKKRRVGGAAGGVAAEVAAPAPPPTLTRRGRAVNTPAKFR</sequence>
<name>A0A6A7ALX1_9PLEO</name>
<gene>
    <name evidence="2" type="ORF">T440DRAFT_79610</name>
</gene>
<feature type="compositionally biased region" description="Basic and acidic residues" evidence="1">
    <location>
        <begin position="165"/>
        <end position="196"/>
    </location>
</feature>
<dbReference type="AlphaFoldDB" id="A0A6A7ALX1"/>
<evidence type="ECO:0000313" key="3">
    <source>
        <dbReference type="Proteomes" id="UP000799423"/>
    </source>
</evidence>
<proteinExistence type="predicted"/>
<feature type="region of interest" description="Disordered" evidence="1">
    <location>
        <begin position="165"/>
        <end position="256"/>
    </location>
</feature>
<reference evidence="2" key="1">
    <citation type="submission" date="2020-01" db="EMBL/GenBank/DDBJ databases">
        <authorList>
            <consortium name="DOE Joint Genome Institute"/>
            <person name="Haridas S."/>
            <person name="Albert R."/>
            <person name="Binder M."/>
            <person name="Bloem J."/>
            <person name="Labutti K."/>
            <person name="Salamov A."/>
            <person name="Andreopoulos B."/>
            <person name="Baker S.E."/>
            <person name="Barry K."/>
            <person name="Bills G."/>
            <person name="Bluhm B.H."/>
            <person name="Cannon C."/>
            <person name="Castanera R."/>
            <person name="Culley D.E."/>
            <person name="Daum C."/>
            <person name="Ezra D."/>
            <person name="Gonzalez J.B."/>
            <person name="Henrissat B."/>
            <person name="Kuo A."/>
            <person name="Liang C."/>
            <person name="Lipzen A."/>
            <person name="Lutzoni F."/>
            <person name="Magnuson J."/>
            <person name="Mondo S."/>
            <person name="Nolan M."/>
            <person name="Ohm R."/>
            <person name="Pangilinan J."/>
            <person name="Park H.-J."/>
            <person name="Ramirez L."/>
            <person name="Alfaro M."/>
            <person name="Sun H."/>
            <person name="Tritt A."/>
            <person name="Yoshinaga Y."/>
            <person name="Zwiers L.-H."/>
            <person name="Turgeon B.G."/>
            <person name="Goodwin S.B."/>
            <person name="Spatafora J.W."/>
            <person name="Crous P.W."/>
            <person name="Grigoriev I.V."/>
        </authorList>
    </citation>
    <scope>NUCLEOTIDE SEQUENCE</scope>
    <source>
        <strain evidence="2">IPT5</strain>
    </source>
</reference>
<dbReference type="EMBL" id="MU006466">
    <property type="protein sequence ID" value="KAF2843932.1"/>
    <property type="molecule type" value="Genomic_DNA"/>
</dbReference>
<accession>A0A6A7ALX1</accession>
<dbReference type="Proteomes" id="UP000799423">
    <property type="component" value="Unassembled WGS sequence"/>
</dbReference>
<organism evidence="2 3">
    <name type="scientific">Plenodomus tracheiphilus IPT5</name>
    <dbReference type="NCBI Taxonomy" id="1408161"/>
    <lineage>
        <taxon>Eukaryota</taxon>
        <taxon>Fungi</taxon>
        <taxon>Dikarya</taxon>
        <taxon>Ascomycota</taxon>
        <taxon>Pezizomycotina</taxon>
        <taxon>Dothideomycetes</taxon>
        <taxon>Pleosporomycetidae</taxon>
        <taxon>Pleosporales</taxon>
        <taxon>Pleosporineae</taxon>
        <taxon>Leptosphaeriaceae</taxon>
        <taxon>Plenodomus</taxon>
    </lineage>
</organism>
<dbReference type="OrthoDB" id="3798095at2759"/>
<keyword evidence="3" id="KW-1185">Reference proteome</keyword>